<reference evidence="10 11" key="1">
    <citation type="submission" date="2015-02" db="EMBL/GenBank/DDBJ databases">
        <title>Draft Genome Sequences of Two Closely-Related Aflatoxigenic Aspergillus Species Obtained from the Cote d'Ivoire.</title>
        <authorList>
            <person name="Moore G.G."/>
            <person name="Beltz S.B."/>
            <person name="Mack B.M."/>
        </authorList>
    </citation>
    <scope>NUCLEOTIDE SEQUENCE [LARGE SCALE GENOMIC DNA]</scope>
    <source>
        <strain evidence="10 11">SRRC1468</strain>
    </source>
</reference>
<feature type="compositionally biased region" description="Polar residues" evidence="8">
    <location>
        <begin position="199"/>
        <end position="210"/>
    </location>
</feature>
<dbReference type="InterPro" id="IPR051763">
    <property type="entry name" value="Copper_Homeo_Regul"/>
</dbReference>
<dbReference type="PANTHER" id="PTHR28088:SF9">
    <property type="entry name" value="TRANSCRIPTION FACTOR GRISEA, PUTATIVE (AFU_ORTHOLOGUE AFUA_1G13190)-RELATED"/>
    <property type="match status" value="1"/>
</dbReference>
<dbReference type="GO" id="GO:0000978">
    <property type="term" value="F:RNA polymerase II cis-regulatory region sequence-specific DNA binding"/>
    <property type="evidence" value="ECO:0007669"/>
    <property type="project" value="TreeGrafter"/>
</dbReference>
<dbReference type="Proteomes" id="UP000034291">
    <property type="component" value="Unassembled WGS sequence"/>
</dbReference>
<dbReference type="PANTHER" id="PTHR28088">
    <property type="entry name" value="TRANSCRIPTIONAL ACTIVATOR HAA1-RELATED"/>
    <property type="match status" value="1"/>
</dbReference>
<keyword evidence="2" id="KW-0479">Metal-binding</keyword>
<evidence type="ECO:0000313" key="11">
    <source>
        <dbReference type="Proteomes" id="UP000034291"/>
    </source>
</evidence>
<dbReference type="InterPro" id="IPR001083">
    <property type="entry name" value="Cu_fist_DNA-bd_dom"/>
</dbReference>
<dbReference type="GO" id="GO:0005507">
    <property type="term" value="F:copper ion binding"/>
    <property type="evidence" value="ECO:0007669"/>
    <property type="project" value="InterPro"/>
</dbReference>
<comment type="subcellular location">
    <subcellularLocation>
        <location evidence="1">Nucleus</location>
    </subcellularLocation>
</comment>
<dbReference type="AlphaFoldDB" id="A0A0F8UNZ3"/>
<dbReference type="SMART" id="SM01090">
    <property type="entry name" value="Copper-fist"/>
    <property type="match status" value="1"/>
</dbReference>
<feature type="domain" description="Copper-fist" evidence="9">
    <location>
        <begin position="6"/>
        <end position="41"/>
    </location>
</feature>
<dbReference type="GO" id="GO:0045944">
    <property type="term" value="P:positive regulation of transcription by RNA polymerase II"/>
    <property type="evidence" value="ECO:0007669"/>
    <property type="project" value="TreeGrafter"/>
</dbReference>
<comment type="caution">
    <text evidence="10">The sequence shown here is derived from an EMBL/GenBank/DDBJ whole genome shotgun (WGS) entry which is preliminary data.</text>
</comment>
<evidence type="ECO:0000256" key="7">
    <source>
        <dbReference type="ARBA" id="ARBA00023242"/>
    </source>
</evidence>
<feature type="region of interest" description="Disordered" evidence="8">
    <location>
        <begin position="298"/>
        <end position="341"/>
    </location>
</feature>
<evidence type="ECO:0000256" key="8">
    <source>
        <dbReference type="SAM" id="MobiDB-lite"/>
    </source>
</evidence>
<dbReference type="OrthoDB" id="5600085at2759"/>
<keyword evidence="6" id="KW-0804">Transcription</keyword>
<dbReference type="Gene3D" id="3.90.430.10">
    <property type="entry name" value="Copper fist DNA-binding domain"/>
    <property type="match status" value="1"/>
</dbReference>
<dbReference type="GO" id="GO:0000981">
    <property type="term" value="F:DNA-binding transcription factor activity, RNA polymerase II-specific"/>
    <property type="evidence" value="ECO:0007669"/>
    <property type="project" value="TreeGrafter"/>
</dbReference>
<organism evidence="10 11">
    <name type="scientific">Aspergillus rambellii</name>
    <dbReference type="NCBI Taxonomy" id="308745"/>
    <lineage>
        <taxon>Eukaryota</taxon>
        <taxon>Fungi</taxon>
        <taxon>Dikarya</taxon>
        <taxon>Ascomycota</taxon>
        <taxon>Pezizomycotina</taxon>
        <taxon>Eurotiomycetes</taxon>
        <taxon>Eurotiomycetidae</taxon>
        <taxon>Eurotiales</taxon>
        <taxon>Aspergillaceae</taxon>
        <taxon>Aspergillus</taxon>
        <taxon>Aspergillus subgen. Nidulantes</taxon>
    </lineage>
</organism>
<name>A0A0F8UNZ3_9EURO</name>
<feature type="compositionally biased region" description="Polar residues" evidence="8">
    <location>
        <begin position="329"/>
        <end position="338"/>
    </location>
</feature>
<dbReference type="EMBL" id="JZBS01001833">
    <property type="protein sequence ID" value="KKK21198.1"/>
    <property type="molecule type" value="Genomic_DNA"/>
</dbReference>
<dbReference type="GO" id="GO:0005634">
    <property type="term" value="C:nucleus"/>
    <property type="evidence" value="ECO:0007669"/>
    <property type="project" value="UniProtKB-SubCell"/>
</dbReference>
<dbReference type="PROSITE" id="PS50073">
    <property type="entry name" value="COPPER_FIST_2"/>
    <property type="match status" value="1"/>
</dbReference>
<feature type="region of interest" description="Disordered" evidence="8">
    <location>
        <begin position="199"/>
        <end position="262"/>
    </location>
</feature>
<sequence>MPLDEEGNKWSCEPCIRGHRSSKCNHFDRLMMKVPKAGRPLAKCPHPKGNCACQKKYAFMVRVPKAHCPFEFLDSGCICRPVYEIPIEDDHTPAMTPVPATSPSKVQKSSKKYVKPSPETMTRALSAIPAFQHQPVPFNTADIHSYAPQAQMTACPHSAVGGNPNQQNAIPAINNIANGAALHSNDLLAGHDDLLNNFQPAMQPTVSTPMQAEDSCCRKSSSNGAQDGFKGESDTVSQNESSSSSPSSPTPSPFSALPMSHPSPSWQGFPSLDGHFCAASLHGTPNGHQSPVTQAVPQAYADGSPDSSQLSRAASISHVQSHMAHLSTAGPSNNTSDHSLPGHGCGTHRRCNCGPSCNCLGCPEHPYNTTTTQHVQQMGLLVAQDQQSLGSENNCCSTQVHGNHANEPELEHHSYSQLHHHMNNRFENFPVNTYYDPDFADGNHSHPSPPHEYIDPDDLMAPDQYYTYHFQVGLPGACAGEVGSCQCGPNCSCIGCLTHSGSHGFAFASGLGFGGALGHGEDAHSAVDDAATGAHTPVLDKTSHF</sequence>
<evidence type="ECO:0000256" key="1">
    <source>
        <dbReference type="ARBA" id="ARBA00004123"/>
    </source>
</evidence>
<evidence type="ECO:0000259" key="9">
    <source>
        <dbReference type="PROSITE" id="PS50073"/>
    </source>
</evidence>
<evidence type="ECO:0000256" key="3">
    <source>
        <dbReference type="ARBA" id="ARBA00022833"/>
    </source>
</evidence>
<keyword evidence="7" id="KW-0539">Nucleus</keyword>
<keyword evidence="5" id="KW-0805">Transcription regulation</keyword>
<dbReference type="InterPro" id="IPR036395">
    <property type="entry name" value="Cu_fist_DNA-bd_dom_sf"/>
</dbReference>
<proteinExistence type="predicted"/>
<dbReference type="SUPFAM" id="SSF57879">
    <property type="entry name" value="Zinc domain conserved in yeast copper-regulated transcription factors"/>
    <property type="match status" value="1"/>
</dbReference>
<dbReference type="Pfam" id="PF00649">
    <property type="entry name" value="Copper-fist"/>
    <property type="match status" value="1"/>
</dbReference>
<gene>
    <name evidence="10" type="ORF">ARAM_006858</name>
</gene>
<dbReference type="SMART" id="SM00412">
    <property type="entry name" value="Cu_FIST"/>
    <property type="match status" value="1"/>
</dbReference>
<evidence type="ECO:0000256" key="5">
    <source>
        <dbReference type="ARBA" id="ARBA00023015"/>
    </source>
</evidence>
<evidence type="ECO:0000313" key="10">
    <source>
        <dbReference type="EMBL" id="KKK21198.1"/>
    </source>
</evidence>
<keyword evidence="11" id="KW-1185">Reference proteome</keyword>
<evidence type="ECO:0000256" key="6">
    <source>
        <dbReference type="ARBA" id="ARBA00023163"/>
    </source>
</evidence>
<dbReference type="GO" id="GO:0006879">
    <property type="term" value="P:intracellular iron ion homeostasis"/>
    <property type="evidence" value="ECO:0007669"/>
    <property type="project" value="TreeGrafter"/>
</dbReference>
<evidence type="ECO:0000256" key="2">
    <source>
        <dbReference type="ARBA" id="ARBA00022723"/>
    </source>
</evidence>
<accession>A0A0F8UNZ3</accession>
<evidence type="ECO:0000256" key="4">
    <source>
        <dbReference type="ARBA" id="ARBA00023008"/>
    </source>
</evidence>
<dbReference type="GO" id="GO:0006878">
    <property type="term" value="P:intracellular copper ion homeostasis"/>
    <property type="evidence" value="ECO:0007669"/>
    <property type="project" value="TreeGrafter"/>
</dbReference>
<keyword evidence="4" id="KW-0186">Copper</keyword>
<feature type="compositionally biased region" description="Polar residues" evidence="8">
    <location>
        <begin position="305"/>
        <end position="320"/>
    </location>
</feature>
<keyword evidence="3" id="KW-0862">Zinc</keyword>
<dbReference type="FunFam" id="3.90.430.10:FF:000001">
    <property type="entry name" value="Copper fist DNA-binding protein"/>
    <property type="match status" value="1"/>
</dbReference>
<protein>
    <recommendedName>
        <fullName evidence="9">Copper-fist domain-containing protein</fullName>
    </recommendedName>
</protein>